<keyword evidence="14" id="KW-1185">Reference proteome</keyword>
<dbReference type="PANTHER" id="PTHR42904:SF6">
    <property type="entry name" value="NAD-CAPPED RNA HYDROLASE NUDT12"/>
    <property type="match status" value="1"/>
</dbReference>
<evidence type="ECO:0000256" key="4">
    <source>
        <dbReference type="ARBA" id="ARBA00012381"/>
    </source>
</evidence>
<dbReference type="InterPro" id="IPR049734">
    <property type="entry name" value="NudC-like_C"/>
</dbReference>
<reference evidence="13 14" key="1">
    <citation type="submission" date="2024-03" db="EMBL/GenBank/DDBJ databases">
        <title>Draft genome sequence of Klenkia sp. LSe6-5.</title>
        <authorList>
            <person name="Duangmal K."/>
            <person name="Chantavorakit T."/>
        </authorList>
    </citation>
    <scope>NUCLEOTIDE SEQUENCE [LARGE SCALE GENOMIC DNA]</scope>
    <source>
        <strain evidence="13 14">LSe6-5</strain>
    </source>
</reference>
<dbReference type="InterPro" id="IPR050241">
    <property type="entry name" value="NAD-cap_RNA_hydrolase_NudC"/>
</dbReference>
<proteinExistence type="inferred from homology"/>
<dbReference type="NCBIfam" id="NF001299">
    <property type="entry name" value="PRK00241.1"/>
    <property type="match status" value="1"/>
</dbReference>
<evidence type="ECO:0000256" key="8">
    <source>
        <dbReference type="ARBA" id="ARBA00023027"/>
    </source>
</evidence>
<dbReference type="RefSeq" id="WP_336404187.1">
    <property type="nucleotide sequence ID" value="NZ_JBAPLU010000008.1"/>
</dbReference>
<evidence type="ECO:0000259" key="12">
    <source>
        <dbReference type="PROSITE" id="PS51462"/>
    </source>
</evidence>
<comment type="catalytic activity">
    <reaction evidence="9">
        <text>a 5'-end NAD(+)-phospho-ribonucleoside in mRNA + H2O = a 5'-end phospho-adenosine-phospho-ribonucleoside in mRNA + beta-nicotinamide D-ribonucleotide + 2 H(+)</text>
        <dbReference type="Rhea" id="RHEA:60876"/>
        <dbReference type="Rhea" id="RHEA-COMP:15698"/>
        <dbReference type="Rhea" id="RHEA-COMP:15719"/>
        <dbReference type="ChEBI" id="CHEBI:14649"/>
        <dbReference type="ChEBI" id="CHEBI:15377"/>
        <dbReference type="ChEBI" id="CHEBI:15378"/>
        <dbReference type="ChEBI" id="CHEBI:144029"/>
        <dbReference type="ChEBI" id="CHEBI:144051"/>
    </reaction>
    <physiologicalReaction direction="left-to-right" evidence="9">
        <dbReference type="Rhea" id="RHEA:60877"/>
    </physiologicalReaction>
</comment>
<dbReference type="Proteomes" id="UP001361570">
    <property type="component" value="Unassembled WGS sequence"/>
</dbReference>
<evidence type="ECO:0000256" key="3">
    <source>
        <dbReference type="ARBA" id="ARBA00009595"/>
    </source>
</evidence>
<gene>
    <name evidence="13" type="primary">nudC</name>
    <name evidence="13" type="ORF">TEK04_10000</name>
</gene>
<evidence type="ECO:0000256" key="6">
    <source>
        <dbReference type="ARBA" id="ARBA00022801"/>
    </source>
</evidence>
<evidence type="ECO:0000256" key="5">
    <source>
        <dbReference type="ARBA" id="ARBA00022723"/>
    </source>
</evidence>
<name>A0ABU8DTU1_9ACTN</name>
<comment type="cofactor">
    <cofactor evidence="1">
        <name>Mg(2+)</name>
        <dbReference type="ChEBI" id="CHEBI:18420"/>
    </cofactor>
</comment>
<comment type="cofactor">
    <cofactor evidence="2">
        <name>Zn(2+)</name>
        <dbReference type="ChEBI" id="CHEBI:29105"/>
    </cofactor>
</comment>
<comment type="similarity">
    <text evidence="3">Belongs to the Nudix hydrolase family. NudC subfamily.</text>
</comment>
<dbReference type="GO" id="GO:0016787">
    <property type="term" value="F:hydrolase activity"/>
    <property type="evidence" value="ECO:0007669"/>
    <property type="project" value="UniProtKB-KW"/>
</dbReference>
<dbReference type="InterPro" id="IPR015797">
    <property type="entry name" value="NUDIX_hydrolase-like_dom_sf"/>
</dbReference>
<evidence type="ECO:0000256" key="10">
    <source>
        <dbReference type="RuleBase" id="RU003476"/>
    </source>
</evidence>
<dbReference type="Pfam" id="PF00293">
    <property type="entry name" value="NUDIX"/>
    <property type="match status" value="1"/>
</dbReference>
<keyword evidence="7" id="KW-0460">Magnesium</keyword>
<keyword evidence="5" id="KW-0479">Metal-binding</keyword>
<sequence>MTVPPGDPAANPPGGSTPADVAPPTELPVDAAVWPEHSAATTDDVPVLSRVGHDRGHLDRDLDDPARGRPVRVLTIDAQRQVPLRETATGPELLWDERVAFPTGGIYLGHADDVAYAVVRGERSLTVSGTPVDGWSGLREVGSDLGDRDAGLLAQAVGIVEWHERNRFSPYTGAATVVEKSGWTQRDPITGQEVFPRTDPAVIMLVHDGGDRCVLGRQAVWPPGRFSILAGFVEPGESAEAAVAREVAEEVGLEVTDVRYVSSQPWPFPQSLMLGFTARAVGTELRVDHDEIEEARWFTRDELRSGHGPAALPPPVSIARHLIDAWLAEDGQTP</sequence>
<keyword evidence="8" id="KW-0520">NAD</keyword>
<accession>A0ABU8DTU1</accession>
<keyword evidence="6 10" id="KW-0378">Hydrolase</keyword>
<organism evidence="13 14">
    <name type="scientific">Klenkia sesuvii</name>
    <dbReference type="NCBI Taxonomy" id="3103137"/>
    <lineage>
        <taxon>Bacteria</taxon>
        <taxon>Bacillati</taxon>
        <taxon>Actinomycetota</taxon>
        <taxon>Actinomycetes</taxon>
        <taxon>Geodermatophilales</taxon>
        <taxon>Geodermatophilaceae</taxon>
        <taxon>Klenkia</taxon>
    </lineage>
</organism>
<dbReference type="InterPro" id="IPR020084">
    <property type="entry name" value="NUDIX_hydrolase_CS"/>
</dbReference>
<feature type="compositionally biased region" description="Pro residues" evidence="11">
    <location>
        <begin position="1"/>
        <end position="11"/>
    </location>
</feature>
<dbReference type="InterPro" id="IPR020476">
    <property type="entry name" value="Nudix_hydrolase"/>
</dbReference>
<dbReference type="PRINTS" id="PR00502">
    <property type="entry name" value="NUDIXFAMILY"/>
</dbReference>
<dbReference type="EMBL" id="JBAPLU010000008">
    <property type="protein sequence ID" value="MEI4272053.1"/>
    <property type="molecule type" value="Genomic_DNA"/>
</dbReference>
<evidence type="ECO:0000313" key="13">
    <source>
        <dbReference type="EMBL" id="MEI4272053.1"/>
    </source>
</evidence>
<evidence type="ECO:0000256" key="9">
    <source>
        <dbReference type="ARBA" id="ARBA00023679"/>
    </source>
</evidence>
<dbReference type="PROSITE" id="PS51462">
    <property type="entry name" value="NUDIX"/>
    <property type="match status" value="1"/>
</dbReference>
<dbReference type="Gene3D" id="3.90.79.20">
    <property type="match status" value="1"/>
</dbReference>
<dbReference type="PROSITE" id="PS00893">
    <property type="entry name" value="NUDIX_BOX"/>
    <property type="match status" value="1"/>
</dbReference>
<feature type="region of interest" description="Disordered" evidence="11">
    <location>
        <begin position="1"/>
        <end position="28"/>
    </location>
</feature>
<evidence type="ECO:0000313" key="14">
    <source>
        <dbReference type="Proteomes" id="UP001361570"/>
    </source>
</evidence>
<dbReference type="InterPro" id="IPR000086">
    <property type="entry name" value="NUDIX_hydrolase_dom"/>
</dbReference>
<evidence type="ECO:0000256" key="2">
    <source>
        <dbReference type="ARBA" id="ARBA00001947"/>
    </source>
</evidence>
<dbReference type="PANTHER" id="PTHR42904">
    <property type="entry name" value="NUDIX HYDROLASE, NUDC SUBFAMILY"/>
    <property type="match status" value="1"/>
</dbReference>
<dbReference type="Gene3D" id="3.90.79.10">
    <property type="entry name" value="Nucleoside Triphosphate Pyrophosphohydrolase"/>
    <property type="match status" value="1"/>
</dbReference>
<dbReference type="EC" id="3.6.1.22" evidence="4"/>
<dbReference type="SUPFAM" id="SSF55811">
    <property type="entry name" value="Nudix"/>
    <property type="match status" value="1"/>
</dbReference>
<evidence type="ECO:0000256" key="11">
    <source>
        <dbReference type="SAM" id="MobiDB-lite"/>
    </source>
</evidence>
<dbReference type="CDD" id="cd03429">
    <property type="entry name" value="NUDIX_NADH_pyrophosphatase_Nudt13"/>
    <property type="match status" value="1"/>
</dbReference>
<evidence type="ECO:0000256" key="7">
    <source>
        <dbReference type="ARBA" id="ARBA00022842"/>
    </source>
</evidence>
<comment type="caution">
    <text evidence="13">The sequence shown here is derived from an EMBL/GenBank/DDBJ whole genome shotgun (WGS) entry which is preliminary data.</text>
</comment>
<protein>
    <recommendedName>
        <fullName evidence="4">NAD(+) diphosphatase</fullName>
        <ecNumber evidence="4">3.6.1.22</ecNumber>
    </recommendedName>
</protein>
<feature type="domain" description="Nudix hydrolase" evidence="12">
    <location>
        <begin position="196"/>
        <end position="322"/>
    </location>
</feature>
<evidence type="ECO:0000256" key="1">
    <source>
        <dbReference type="ARBA" id="ARBA00001946"/>
    </source>
</evidence>